<organism evidence="1 2">
    <name type="scientific">Williamwhitmania taraxaci</name>
    <dbReference type="NCBI Taxonomy" id="1640674"/>
    <lineage>
        <taxon>Bacteria</taxon>
        <taxon>Pseudomonadati</taxon>
        <taxon>Bacteroidota</taxon>
        <taxon>Bacteroidia</taxon>
        <taxon>Bacteroidales</taxon>
        <taxon>Williamwhitmaniaceae</taxon>
        <taxon>Williamwhitmania</taxon>
    </lineage>
</organism>
<gene>
    <name evidence="1" type="ORF">SAMN05216323_10516</name>
</gene>
<proteinExistence type="predicted"/>
<evidence type="ECO:0000313" key="2">
    <source>
        <dbReference type="Proteomes" id="UP000199452"/>
    </source>
</evidence>
<dbReference type="STRING" id="1640674.SAMN05216323_10516"/>
<sequence>MKHGIFTYYLLKKLQQTKGDCTYAEPDEYLRKEVSINSLVVNKKQQTPQVVGGSDVGDSWKEWKVK</sequence>
<name>A0A1G6PE00_9BACT</name>
<protein>
    <submittedName>
        <fullName evidence="1">Uncharacterized protein</fullName>
    </submittedName>
</protein>
<dbReference type="Proteomes" id="UP000199452">
    <property type="component" value="Unassembled WGS sequence"/>
</dbReference>
<reference evidence="1 2" key="1">
    <citation type="submission" date="2016-09" db="EMBL/GenBank/DDBJ databases">
        <authorList>
            <person name="Capua I."/>
            <person name="De Benedictis P."/>
            <person name="Joannis T."/>
            <person name="Lombin L.H."/>
            <person name="Cattoli G."/>
        </authorList>
    </citation>
    <scope>NUCLEOTIDE SEQUENCE [LARGE SCALE GENOMIC DNA]</scope>
    <source>
        <strain evidence="1 2">A7P-90m</strain>
    </source>
</reference>
<dbReference type="AlphaFoldDB" id="A0A1G6PE00"/>
<keyword evidence="2" id="KW-1185">Reference proteome</keyword>
<evidence type="ECO:0000313" key="1">
    <source>
        <dbReference type="EMBL" id="SDC78248.1"/>
    </source>
</evidence>
<accession>A0A1G6PE00</accession>
<dbReference type="OrthoDB" id="1492850at2"/>
<dbReference type="EMBL" id="FMYP01000051">
    <property type="protein sequence ID" value="SDC78248.1"/>
    <property type="molecule type" value="Genomic_DNA"/>
</dbReference>
<dbReference type="RefSeq" id="WP_092439517.1">
    <property type="nucleotide sequence ID" value="NZ_FMYP01000051.1"/>
</dbReference>